<evidence type="ECO:0000313" key="1">
    <source>
        <dbReference type="EMBL" id="QUH31117.1"/>
    </source>
</evidence>
<sequence>MLKSALKDDKDINKIFGITNISEPSAFNIAFPYTLLEVAKQLGYDYWSYANDLINRITKETGINIKSSDNKYHISICKYIK</sequence>
<name>A0A8J8SDS0_9FIRM</name>
<keyword evidence="2" id="KW-1185">Reference proteome</keyword>
<dbReference type="Proteomes" id="UP000677305">
    <property type="component" value="Chromosome"/>
</dbReference>
<dbReference type="AlphaFoldDB" id="A0A8J8SDS0"/>
<accession>A0A8J8SDS0</accession>
<dbReference type="EMBL" id="CP058561">
    <property type="protein sequence ID" value="QUH31117.1"/>
    <property type="molecule type" value="Genomic_DNA"/>
</dbReference>
<organism evidence="1 2">
    <name type="scientific">Vallitalea guaymasensis</name>
    <dbReference type="NCBI Taxonomy" id="1185412"/>
    <lineage>
        <taxon>Bacteria</taxon>
        <taxon>Bacillati</taxon>
        <taxon>Bacillota</taxon>
        <taxon>Clostridia</taxon>
        <taxon>Lachnospirales</taxon>
        <taxon>Vallitaleaceae</taxon>
        <taxon>Vallitalea</taxon>
    </lineage>
</organism>
<reference evidence="1 2" key="1">
    <citation type="submission" date="2020-07" db="EMBL/GenBank/DDBJ databases">
        <title>Vallitalea guaymasensis genome.</title>
        <authorList>
            <person name="Postec A."/>
        </authorList>
    </citation>
    <scope>NUCLEOTIDE SEQUENCE [LARGE SCALE GENOMIC DNA]</scope>
    <source>
        <strain evidence="1 2">Ra1766G1</strain>
    </source>
</reference>
<gene>
    <name evidence="1" type="ORF">HYG85_20205</name>
</gene>
<proteinExistence type="predicted"/>
<evidence type="ECO:0000313" key="2">
    <source>
        <dbReference type="Proteomes" id="UP000677305"/>
    </source>
</evidence>
<dbReference type="KEGG" id="vgu:HYG85_20205"/>
<protein>
    <submittedName>
        <fullName evidence="1">Uncharacterized protein</fullName>
    </submittedName>
</protein>
<dbReference type="RefSeq" id="WP_212691194.1">
    <property type="nucleotide sequence ID" value="NZ_CP058561.1"/>
</dbReference>